<organism evidence="2">
    <name type="scientific">Schizaphis graminum</name>
    <name type="common">Green bug aphid</name>
    <dbReference type="NCBI Taxonomy" id="13262"/>
    <lineage>
        <taxon>Eukaryota</taxon>
        <taxon>Metazoa</taxon>
        <taxon>Ecdysozoa</taxon>
        <taxon>Arthropoda</taxon>
        <taxon>Hexapoda</taxon>
        <taxon>Insecta</taxon>
        <taxon>Pterygota</taxon>
        <taxon>Neoptera</taxon>
        <taxon>Paraneoptera</taxon>
        <taxon>Hemiptera</taxon>
        <taxon>Sternorrhyncha</taxon>
        <taxon>Aphidomorpha</taxon>
        <taxon>Aphidoidea</taxon>
        <taxon>Aphididae</taxon>
        <taxon>Aphidini</taxon>
        <taxon>Schizaphis</taxon>
    </lineage>
</organism>
<evidence type="ECO:0000256" key="1">
    <source>
        <dbReference type="SAM" id="MobiDB-lite"/>
    </source>
</evidence>
<feature type="region of interest" description="Disordered" evidence="1">
    <location>
        <begin position="1"/>
        <end position="20"/>
    </location>
</feature>
<name>A0A2S2NK99_SCHGA</name>
<dbReference type="AlphaFoldDB" id="A0A2S2NK99"/>
<protein>
    <submittedName>
        <fullName evidence="2">Uncharacterized protein</fullName>
    </submittedName>
</protein>
<proteinExistence type="predicted"/>
<reference evidence="2" key="1">
    <citation type="submission" date="2018-04" db="EMBL/GenBank/DDBJ databases">
        <title>Transcriptome of Schizaphis graminum biotype I.</title>
        <authorList>
            <person name="Scully E.D."/>
            <person name="Geib S.M."/>
            <person name="Palmer N.A."/>
            <person name="Koch K."/>
            <person name="Bradshaw J."/>
            <person name="Heng-Moss T."/>
            <person name="Sarath G."/>
        </authorList>
    </citation>
    <scope>NUCLEOTIDE SEQUENCE</scope>
</reference>
<sequence length="109" mass="12840">MDNISNESGPSRPKRIYNSNRNYQQQIEQMLFDSDGDENYDFSDSGSEYEFENNEQVSDDFKSDHEIVNNLLNVNTQSSTNINNGGGWKEEKIEMFNFPFIKNMNCWFR</sequence>
<evidence type="ECO:0000313" key="2">
    <source>
        <dbReference type="EMBL" id="MBY17558.1"/>
    </source>
</evidence>
<dbReference type="EMBL" id="GGMR01004939">
    <property type="protein sequence ID" value="MBY17558.1"/>
    <property type="molecule type" value="Transcribed_RNA"/>
</dbReference>
<accession>A0A2S2NK99</accession>
<gene>
    <name evidence="2" type="ORF">g.67739</name>
</gene>